<reference evidence="2 3" key="1">
    <citation type="submission" date="2020-02" db="EMBL/GenBank/DDBJ databases">
        <authorList>
            <person name="Babadi Z.K."/>
            <person name="Risdian C."/>
            <person name="Ebrahimipour G.H."/>
            <person name="Wink J."/>
        </authorList>
    </citation>
    <scope>NUCLEOTIDE SEQUENCE [LARGE SCALE GENOMIC DNA]</scope>
    <source>
        <strain evidence="2 3">ZKHCc1 1396</strain>
    </source>
</reference>
<accession>A0ABR9PLU0</accession>
<keyword evidence="3" id="KW-1185">Reference proteome</keyword>
<name>A0ABR9PLU0_9BACT</name>
<comment type="caution">
    <text evidence="2">The sequence shown here is derived from an EMBL/GenBank/DDBJ whole genome shotgun (WGS) entry which is preliminary data.</text>
</comment>
<keyword evidence="1" id="KW-0472">Membrane</keyword>
<protein>
    <submittedName>
        <fullName evidence="2">Uncharacterized protein</fullName>
    </submittedName>
</protein>
<keyword evidence="1" id="KW-1133">Transmembrane helix</keyword>
<evidence type="ECO:0000256" key="1">
    <source>
        <dbReference type="SAM" id="Phobius"/>
    </source>
</evidence>
<dbReference type="RefSeq" id="WP_193348299.1">
    <property type="nucleotide sequence ID" value="NZ_CBCSIP010000015.1"/>
</dbReference>
<dbReference type="Proteomes" id="UP001516472">
    <property type="component" value="Unassembled WGS sequence"/>
</dbReference>
<evidence type="ECO:0000313" key="3">
    <source>
        <dbReference type="Proteomes" id="UP001516472"/>
    </source>
</evidence>
<keyword evidence="1" id="KW-0812">Transmembrane</keyword>
<dbReference type="EMBL" id="JAAIYO010000003">
    <property type="protein sequence ID" value="MBE4748870.1"/>
    <property type="molecule type" value="Genomic_DNA"/>
</dbReference>
<proteinExistence type="predicted"/>
<gene>
    <name evidence="2" type="ORF">G4177_11930</name>
</gene>
<feature type="transmembrane region" description="Helical" evidence="1">
    <location>
        <begin position="25"/>
        <end position="48"/>
    </location>
</feature>
<evidence type="ECO:0000313" key="2">
    <source>
        <dbReference type="EMBL" id="MBE4748870.1"/>
    </source>
</evidence>
<organism evidence="2 3">
    <name type="scientific">Corallococcus soli</name>
    <dbReference type="NCBI Taxonomy" id="2710757"/>
    <lineage>
        <taxon>Bacteria</taxon>
        <taxon>Pseudomonadati</taxon>
        <taxon>Myxococcota</taxon>
        <taxon>Myxococcia</taxon>
        <taxon>Myxococcales</taxon>
        <taxon>Cystobacterineae</taxon>
        <taxon>Myxococcaceae</taxon>
        <taxon>Corallococcus</taxon>
    </lineage>
</organism>
<sequence>MPLTLVLAVVTASQGTWPDLDSSVFVRAFFGFGLGVVLLAMLTLSLMLEEPGSHYCKVPVVRIERFEHELTVRDASGVLLGERSKGSLRVARVNLNLGRSALLGGLRLDVASGPVWLMPRQPVGAWPGLRAEPPNMDILPIDNALFDDLMRLAE</sequence>